<dbReference type="PROSITE" id="PS50994">
    <property type="entry name" value="INTEGRASE"/>
    <property type="match status" value="1"/>
</dbReference>
<feature type="domain" description="Integrase catalytic" evidence="1">
    <location>
        <begin position="1"/>
        <end position="160"/>
    </location>
</feature>
<dbReference type="GO" id="GO:0003676">
    <property type="term" value="F:nucleic acid binding"/>
    <property type="evidence" value="ECO:0007669"/>
    <property type="project" value="InterPro"/>
</dbReference>
<comment type="caution">
    <text evidence="2">The sequence shown here is derived from an EMBL/GenBank/DDBJ whole genome shotgun (WGS) entry which is preliminary data.</text>
</comment>
<protein>
    <recommendedName>
        <fullName evidence="1">Integrase catalytic domain-containing protein</fullName>
    </recommendedName>
</protein>
<dbReference type="InterPro" id="IPR001584">
    <property type="entry name" value="Integrase_cat-core"/>
</dbReference>
<accession>A0A1Y3PER3</accession>
<proteinExistence type="predicted"/>
<sequence length="185" mass="21578">MQYFQVTDDKSSEQAYLASFARCWANPNLLCCVSLSSHREWPMQPWGIHSDNGQEFLNAHLKTFCASNQFRFSRSRPYRKNDNAHVEQKNGFLVRQLVGYERYDRPEQVEWLNALYALHDRYFNFCLPTCKLIGKERHGARVKKTFDTAKTPVARLIESGVGGTLPWRGFLRRLWKKLAKSIASN</sequence>
<evidence type="ECO:0000313" key="3">
    <source>
        <dbReference type="Proteomes" id="UP000196475"/>
    </source>
</evidence>
<dbReference type="Gene3D" id="3.30.420.10">
    <property type="entry name" value="Ribonuclease H-like superfamily/Ribonuclease H"/>
    <property type="match status" value="1"/>
</dbReference>
<name>A0A1Y3PER3_9BACI</name>
<evidence type="ECO:0000259" key="1">
    <source>
        <dbReference type="PROSITE" id="PS50994"/>
    </source>
</evidence>
<dbReference type="EMBL" id="LZRT01000122">
    <property type="protein sequence ID" value="OUM84586.1"/>
    <property type="molecule type" value="Genomic_DNA"/>
</dbReference>
<organism evidence="2 3">
    <name type="scientific">Bacillus thermozeamaize</name>
    <dbReference type="NCBI Taxonomy" id="230954"/>
    <lineage>
        <taxon>Bacteria</taxon>
        <taxon>Bacillati</taxon>
        <taxon>Bacillota</taxon>
        <taxon>Bacilli</taxon>
        <taxon>Bacillales</taxon>
        <taxon>Bacillaceae</taxon>
        <taxon>Bacillus</taxon>
    </lineage>
</organism>
<dbReference type="AlphaFoldDB" id="A0A1Y3PER3"/>
<gene>
    <name evidence="2" type="ORF">BAA01_07940</name>
</gene>
<dbReference type="SUPFAM" id="SSF53098">
    <property type="entry name" value="Ribonuclease H-like"/>
    <property type="match status" value="1"/>
</dbReference>
<evidence type="ECO:0000313" key="2">
    <source>
        <dbReference type="EMBL" id="OUM84586.1"/>
    </source>
</evidence>
<dbReference type="Proteomes" id="UP000196475">
    <property type="component" value="Unassembled WGS sequence"/>
</dbReference>
<dbReference type="InterPro" id="IPR036397">
    <property type="entry name" value="RNaseH_sf"/>
</dbReference>
<dbReference type="GO" id="GO:0015074">
    <property type="term" value="P:DNA integration"/>
    <property type="evidence" value="ECO:0007669"/>
    <property type="project" value="InterPro"/>
</dbReference>
<reference evidence="3" key="1">
    <citation type="submission" date="2016-06" db="EMBL/GenBank/DDBJ databases">
        <authorList>
            <person name="Nascimento L."/>
            <person name="Pereira R.V."/>
            <person name="Martins L.F."/>
            <person name="Quaggio R.B."/>
            <person name="Silva A.M."/>
            <person name="Setubal J.C."/>
        </authorList>
    </citation>
    <scope>NUCLEOTIDE SEQUENCE [LARGE SCALE GENOMIC DNA]</scope>
</reference>
<dbReference type="InterPro" id="IPR012337">
    <property type="entry name" value="RNaseH-like_sf"/>
</dbReference>